<reference evidence="3" key="1">
    <citation type="journal article" date="2022" name="Int. J. Mol. Sci.">
        <title>Draft Genome of Tanacetum Coccineum: Genomic Comparison of Closely Related Tanacetum-Family Plants.</title>
        <authorList>
            <person name="Yamashiro T."/>
            <person name="Shiraishi A."/>
            <person name="Nakayama K."/>
            <person name="Satake H."/>
        </authorList>
    </citation>
    <scope>NUCLEOTIDE SEQUENCE</scope>
</reference>
<keyword evidence="4" id="KW-1185">Reference proteome</keyword>
<feature type="compositionally biased region" description="Basic residues" evidence="1">
    <location>
        <begin position="76"/>
        <end position="93"/>
    </location>
</feature>
<feature type="compositionally biased region" description="Basic and acidic residues" evidence="1">
    <location>
        <begin position="107"/>
        <end position="127"/>
    </location>
</feature>
<keyword evidence="2" id="KW-0732">Signal</keyword>
<accession>A0ABQ5AS63</accession>
<comment type="caution">
    <text evidence="3">The sequence shown here is derived from an EMBL/GenBank/DDBJ whole genome shotgun (WGS) entry which is preliminary data.</text>
</comment>
<reference evidence="3" key="2">
    <citation type="submission" date="2022-01" db="EMBL/GenBank/DDBJ databases">
        <authorList>
            <person name="Yamashiro T."/>
            <person name="Shiraishi A."/>
            <person name="Satake H."/>
            <person name="Nakayama K."/>
        </authorList>
    </citation>
    <scope>NUCLEOTIDE SEQUENCE</scope>
</reference>
<feature type="signal peptide" evidence="2">
    <location>
        <begin position="1"/>
        <end position="42"/>
    </location>
</feature>
<protein>
    <submittedName>
        <fullName evidence="3">Uncharacterized protein</fullName>
    </submittedName>
</protein>
<sequence length="127" mass="13689">MLLHLQEVVEIHQTPIHPNPESNMLRAFSLFLLALAASEVFGADEDTGSVVAWSPLVIISHMTDEVGGIGTDKAKITRKPSKTGKHGHGKRKSTKEAGKSSQTFGRGSKDGRDSKDLTGLSKDKPEL</sequence>
<feature type="chain" id="PRO_5046141681" evidence="2">
    <location>
        <begin position="43"/>
        <end position="127"/>
    </location>
</feature>
<evidence type="ECO:0000256" key="2">
    <source>
        <dbReference type="SAM" id="SignalP"/>
    </source>
</evidence>
<dbReference type="EMBL" id="BQNB010012467">
    <property type="protein sequence ID" value="GJT03914.1"/>
    <property type="molecule type" value="Genomic_DNA"/>
</dbReference>
<gene>
    <name evidence="3" type="ORF">Tco_0838376</name>
</gene>
<evidence type="ECO:0000256" key="1">
    <source>
        <dbReference type="SAM" id="MobiDB-lite"/>
    </source>
</evidence>
<dbReference type="Proteomes" id="UP001151760">
    <property type="component" value="Unassembled WGS sequence"/>
</dbReference>
<feature type="region of interest" description="Disordered" evidence="1">
    <location>
        <begin position="69"/>
        <end position="127"/>
    </location>
</feature>
<proteinExistence type="predicted"/>
<organism evidence="3 4">
    <name type="scientific">Tanacetum coccineum</name>
    <dbReference type="NCBI Taxonomy" id="301880"/>
    <lineage>
        <taxon>Eukaryota</taxon>
        <taxon>Viridiplantae</taxon>
        <taxon>Streptophyta</taxon>
        <taxon>Embryophyta</taxon>
        <taxon>Tracheophyta</taxon>
        <taxon>Spermatophyta</taxon>
        <taxon>Magnoliopsida</taxon>
        <taxon>eudicotyledons</taxon>
        <taxon>Gunneridae</taxon>
        <taxon>Pentapetalae</taxon>
        <taxon>asterids</taxon>
        <taxon>campanulids</taxon>
        <taxon>Asterales</taxon>
        <taxon>Asteraceae</taxon>
        <taxon>Asteroideae</taxon>
        <taxon>Anthemideae</taxon>
        <taxon>Anthemidinae</taxon>
        <taxon>Tanacetum</taxon>
    </lineage>
</organism>
<evidence type="ECO:0000313" key="3">
    <source>
        <dbReference type="EMBL" id="GJT03914.1"/>
    </source>
</evidence>
<name>A0ABQ5AS63_9ASTR</name>
<evidence type="ECO:0000313" key="4">
    <source>
        <dbReference type="Proteomes" id="UP001151760"/>
    </source>
</evidence>